<name>A0A699K4Z5_TANCI</name>
<reference evidence="1" key="1">
    <citation type="journal article" date="2019" name="Sci. Rep.">
        <title>Draft genome of Tanacetum cinerariifolium, the natural source of mosquito coil.</title>
        <authorList>
            <person name="Yamashiro T."/>
            <person name="Shiraishi A."/>
            <person name="Satake H."/>
            <person name="Nakayama K."/>
        </authorList>
    </citation>
    <scope>NUCLEOTIDE SEQUENCE</scope>
</reference>
<protein>
    <submittedName>
        <fullName evidence="1">Long chain acyl-CoA synthetase 6, peroxisomal-like</fullName>
    </submittedName>
</protein>
<organism evidence="1">
    <name type="scientific">Tanacetum cinerariifolium</name>
    <name type="common">Dalmatian daisy</name>
    <name type="synonym">Chrysanthemum cinerariifolium</name>
    <dbReference type="NCBI Taxonomy" id="118510"/>
    <lineage>
        <taxon>Eukaryota</taxon>
        <taxon>Viridiplantae</taxon>
        <taxon>Streptophyta</taxon>
        <taxon>Embryophyta</taxon>
        <taxon>Tracheophyta</taxon>
        <taxon>Spermatophyta</taxon>
        <taxon>Magnoliopsida</taxon>
        <taxon>eudicotyledons</taxon>
        <taxon>Gunneridae</taxon>
        <taxon>Pentapetalae</taxon>
        <taxon>asterids</taxon>
        <taxon>campanulids</taxon>
        <taxon>Asterales</taxon>
        <taxon>Asteraceae</taxon>
        <taxon>Asteroideae</taxon>
        <taxon>Anthemideae</taxon>
        <taxon>Anthemidinae</taxon>
        <taxon>Tanacetum</taxon>
    </lineage>
</organism>
<evidence type="ECO:0000313" key="1">
    <source>
        <dbReference type="EMBL" id="GFA77021.1"/>
    </source>
</evidence>
<accession>A0A699K4Z5</accession>
<dbReference type="EMBL" id="BKCJ010484581">
    <property type="protein sequence ID" value="GFA77021.1"/>
    <property type="molecule type" value="Genomic_DNA"/>
</dbReference>
<dbReference type="AlphaFoldDB" id="A0A699K4Z5"/>
<feature type="non-terminal residue" evidence="1">
    <location>
        <position position="1"/>
    </location>
</feature>
<proteinExistence type="predicted"/>
<gene>
    <name evidence="1" type="ORF">Tci_648993</name>
</gene>
<sequence>VKRPQAKAYFAKAIADMYKEIVASEASEQRVL</sequence>
<comment type="caution">
    <text evidence="1">The sequence shown here is derived from an EMBL/GenBank/DDBJ whole genome shotgun (WGS) entry which is preliminary data.</text>
</comment>